<dbReference type="InterPro" id="IPR036291">
    <property type="entry name" value="NAD(P)-bd_dom_sf"/>
</dbReference>
<comment type="caution">
    <text evidence="3">The sequence shown here is derived from an EMBL/GenBank/DDBJ whole genome shotgun (WGS) entry which is preliminary data.</text>
</comment>
<feature type="domain" description="Gfo/Idh/MocA-like oxidoreductase N-terminal" evidence="1">
    <location>
        <begin position="2"/>
        <end position="120"/>
    </location>
</feature>
<dbReference type="GO" id="GO:0000166">
    <property type="term" value="F:nucleotide binding"/>
    <property type="evidence" value="ECO:0007669"/>
    <property type="project" value="InterPro"/>
</dbReference>
<evidence type="ECO:0000313" key="4">
    <source>
        <dbReference type="Proteomes" id="UP000644875"/>
    </source>
</evidence>
<gene>
    <name evidence="3" type="ORF">JHK64_05735</name>
</gene>
<sequence>MLKIGIVGLGSIAQKAYLPYMRQLAEIEWHLFTRNQEVLSQTAHLFSHVHTYSSLEELADATLDGVFVHTATVSHHDIVALFLSRGIPVYVDKPVTQNYEETKALYDLARVHQTFLMVGFNRRFAPRVAALKEETNKTKIYVEKNDINRPGDLVFKFFDFFIHPLDTALFLMDNPPKQSWFHYHKTDGLLSQVTVTLVSNTETVIVGMNLQSGSRREIVEIQLPKKTLHVEDLSDLTIYEESSQTKKNYGAWDRTLYKRGFESIVLAFIDAVKTGLNPVSPESSLLSHYLCQQLVDTQKDWGELSLQLPK</sequence>
<organism evidence="3 4">
    <name type="scientific">Streptococcus zalophi</name>
    <dbReference type="NCBI Taxonomy" id="640031"/>
    <lineage>
        <taxon>Bacteria</taxon>
        <taxon>Bacillati</taxon>
        <taxon>Bacillota</taxon>
        <taxon>Bacilli</taxon>
        <taxon>Lactobacillales</taxon>
        <taxon>Streptococcaceae</taxon>
        <taxon>Streptococcus</taxon>
    </lineage>
</organism>
<dbReference type="InterPro" id="IPR000683">
    <property type="entry name" value="Gfo/Idh/MocA-like_OxRdtase_N"/>
</dbReference>
<dbReference type="SUPFAM" id="SSF51735">
    <property type="entry name" value="NAD(P)-binding Rossmann-fold domains"/>
    <property type="match status" value="1"/>
</dbReference>
<dbReference type="InterPro" id="IPR051317">
    <property type="entry name" value="Gfo/Idh/MocA_oxidoreduct"/>
</dbReference>
<protein>
    <submittedName>
        <fullName evidence="3">Gfo/Idh/MocA family oxidoreductase</fullName>
    </submittedName>
</protein>
<dbReference type="Pfam" id="PF21378">
    <property type="entry name" value="YceM-like_C"/>
    <property type="match status" value="1"/>
</dbReference>
<dbReference type="RefSeq" id="WP_199568046.1">
    <property type="nucleotide sequence ID" value="NZ_JAENBP010000006.1"/>
</dbReference>
<keyword evidence="4" id="KW-1185">Reference proteome</keyword>
<dbReference type="InterPro" id="IPR048477">
    <property type="entry name" value="YceM-like_C"/>
</dbReference>
<dbReference type="SUPFAM" id="SSF55347">
    <property type="entry name" value="Glyceraldehyde-3-phosphate dehydrogenase-like, C-terminal domain"/>
    <property type="match status" value="1"/>
</dbReference>
<dbReference type="PANTHER" id="PTHR43708">
    <property type="entry name" value="CONSERVED EXPRESSED OXIDOREDUCTASE (EUROFUNG)"/>
    <property type="match status" value="1"/>
</dbReference>
<dbReference type="Proteomes" id="UP000644875">
    <property type="component" value="Unassembled WGS sequence"/>
</dbReference>
<feature type="domain" description="YceM-like C-terminal" evidence="2">
    <location>
        <begin position="131"/>
        <end position="238"/>
    </location>
</feature>
<accession>A0A934UDX3</accession>
<evidence type="ECO:0000259" key="2">
    <source>
        <dbReference type="Pfam" id="PF21378"/>
    </source>
</evidence>
<evidence type="ECO:0000259" key="1">
    <source>
        <dbReference type="Pfam" id="PF01408"/>
    </source>
</evidence>
<evidence type="ECO:0000313" key="3">
    <source>
        <dbReference type="EMBL" id="MBJ8350130.1"/>
    </source>
</evidence>
<reference evidence="3 4" key="1">
    <citation type="journal article" date="2021" name="Int. J. Syst. Evol. Microbiol.">
        <title>Streptococcus vicugnae sp. nov., isolated from faeces of alpacas (Vicugna pacos) and cattle (Bos taurus), Streptococcus zalophi sp. nov., and Streptococcus pacificus sp. nov., isolated from respiratory tract of California sea lions (Zalophus californianus).</title>
        <authorList>
            <person name="Volokhov D.V."/>
            <person name="Zagorodnyaya T.A."/>
            <person name="Shen Z."/>
            <person name="Blom J."/>
            <person name="Furtak V.A."/>
            <person name="Eisenberg T."/>
            <person name="Fan P."/>
            <person name="Jeong K.C."/>
            <person name="Gao Y."/>
            <person name="Zhang S."/>
            <person name="Amselle M."/>
        </authorList>
    </citation>
    <scope>NUCLEOTIDE SEQUENCE [LARGE SCALE GENOMIC DNA]</scope>
    <source>
        <strain evidence="4">CSL7508-lung</strain>
    </source>
</reference>
<dbReference type="Pfam" id="PF01408">
    <property type="entry name" value="GFO_IDH_MocA"/>
    <property type="match status" value="1"/>
</dbReference>
<dbReference type="EMBL" id="JAENBP010000006">
    <property type="protein sequence ID" value="MBJ8350130.1"/>
    <property type="molecule type" value="Genomic_DNA"/>
</dbReference>
<dbReference type="Gene3D" id="3.30.360.10">
    <property type="entry name" value="Dihydrodipicolinate Reductase, domain 2"/>
    <property type="match status" value="1"/>
</dbReference>
<dbReference type="AlphaFoldDB" id="A0A934UDX3"/>
<proteinExistence type="predicted"/>
<dbReference type="Gene3D" id="3.40.50.720">
    <property type="entry name" value="NAD(P)-binding Rossmann-like Domain"/>
    <property type="match status" value="1"/>
</dbReference>
<name>A0A934UDX3_9STRE</name>
<dbReference type="PANTHER" id="PTHR43708:SF4">
    <property type="entry name" value="OXIDOREDUCTASE YCEM-RELATED"/>
    <property type="match status" value="1"/>
</dbReference>